<gene>
    <name evidence="1" type="ORF">ACFSKK_14970</name>
</gene>
<proteinExistence type="predicted"/>
<dbReference type="EMBL" id="JBHUIK010000003">
    <property type="protein sequence ID" value="MFD2214990.1"/>
    <property type="molecule type" value="Genomic_DNA"/>
</dbReference>
<reference evidence="2" key="1">
    <citation type="journal article" date="2019" name="Int. J. Syst. Evol. Microbiol.">
        <title>The Global Catalogue of Microorganisms (GCM) 10K type strain sequencing project: providing services to taxonomists for standard genome sequencing and annotation.</title>
        <authorList>
            <consortium name="The Broad Institute Genomics Platform"/>
            <consortium name="The Broad Institute Genome Sequencing Center for Infectious Disease"/>
            <person name="Wu L."/>
            <person name="Ma J."/>
        </authorList>
    </citation>
    <scope>NUCLEOTIDE SEQUENCE [LARGE SCALE GENOMIC DNA]</scope>
    <source>
        <strain evidence="2">CGMCC 1.15474</strain>
    </source>
</reference>
<evidence type="ECO:0000313" key="1">
    <source>
        <dbReference type="EMBL" id="MFD2214990.1"/>
    </source>
</evidence>
<name>A0ABW5C141_9BACI</name>
<dbReference type="Proteomes" id="UP001597318">
    <property type="component" value="Unassembled WGS sequence"/>
</dbReference>
<organism evidence="1 2">
    <name type="scientific">Metabacillus endolithicus</name>
    <dbReference type="NCBI Taxonomy" id="1535204"/>
    <lineage>
        <taxon>Bacteria</taxon>
        <taxon>Bacillati</taxon>
        <taxon>Bacillota</taxon>
        <taxon>Bacilli</taxon>
        <taxon>Bacillales</taxon>
        <taxon>Bacillaceae</taxon>
        <taxon>Metabacillus</taxon>
    </lineage>
</organism>
<evidence type="ECO:0000313" key="2">
    <source>
        <dbReference type="Proteomes" id="UP001597318"/>
    </source>
</evidence>
<keyword evidence="2" id="KW-1185">Reference proteome</keyword>
<sequence>MKEHEWFVNIFKDEFEVEGELEEISFESNELYLDEIDESLIPNEMRDGLPKVLMFETMVFEDHEGIEWIGAIAKDSESKEWLLKIVIRDGETALIQLMVKEN</sequence>
<comment type="caution">
    <text evidence="1">The sequence shown here is derived from an EMBL/GenBank/DDBJ whole genome shotgun (WGS) entry which is preliminary data.</text>
</comment>
<protein>
    <submittedName>
        <fullName evidence="1">Uncharacterized protein</fullName>
    </submittedName>
</protein>
<accession>A0ABW5C141</accession>
<dbReference type="RefSeq" id="WP_247346525.1">
    <property type="nucleotide sequence ID" value="NZ_CP095550.1"/>
</dbReference>